<dbReference type="OrthoDB" id="5827637at2759"/>
<dbReference type="Proteomes" id="UP000230423">
    <property type="component" value="Unassembled WGS sequence"/>
</dbReference>
<evidence type="ECO:0000313" key="1">
    <source>
        <dbReference type="EMBL" id="PIO72512.1"/>
    </source>
</evidence>
<proteinExistence type="predicted"/>
<dbReference type="AlphaFoldDB" id="A0A2G9US23"/>
<evidence type="ECO:0000313" key="2">
    <source>
        <dbReference type="Proteomes" id="UP000230423"/>
    </source>
</evidence>
<protein>
    <submittedName>
        <fullName evidence="1">Uncharacterized protein</fullName>
    </submittedName>
</protein>
<name>A0A2G9US23_TELCI</name>
<feature type="non-terminal residue" evidence="1">
    <location>
        <position position="1"/>
    </location>
</feature>
<keyword evidence="2" id="KW-1185">Reference proteome</keyword>
<gene>
    <name evidence="1" type="ORF">TELCIR_05554</name>
</gene>
<organism evidence="1 2">
    <name type="scientific">Teladorsagia circumcincta</name>
    <name type="common">Brown stomach worm</name>
    <name type="synonym">Ostertagia circumcincta</name>
    <dbReference type="NCBI Taxonomy" id="45464"/>
    <lineage>
        <taxon>Eukaryota</taxon>
        <taxon>Metazoa</taxon>
        <taxon>Ecdysozoa</taxon>
        <taxon>Nematoda</taxon>
        <taxon>Chromadorea</taxon>
        <taxon>Rhabditida</taxon>
        <taxon>Rhabditina</taxon>
        <taxon>Rhabditomorpha</taxon>
        <taxon>Strongyloidea</taxon>
        <taxon>Trichostrongylidae</taxon>
        <taxon>Teladorsagia</taxon>
    </lineage>
</organism>
<reference evidence="1 2" key="1">
    <citation type="submission" date="2015-09" db="EMBL/GenBank/DDBJ databases">
        <title>Draft genome of the parasitic nematode Teladorsagia circumcincta isolate WARC Sus (inbred).</title>
        <authorList>
            <person name="Mitreva M."/>
        </authorList>
    </citation>
    <scope>NUCLEOTIDE SEQUENCE [LARGE SCALE GENOMIC DNA]</scope>
    <source>
        <strain evidence="1 2">S</strain>
    </source>
</reference>
<accession>A0A2G9US23</accession>
<dbReference type="EMBL" id="KZ345657">
    <property type="protein sequence ID" value="PIO72512.1"/>
    <property type="molecule type" value="Genomic_DNA"/>
</dbReference>
<sequence length="208" mass="22903">AEMEAPQKVVTMAMRNATAVHLRNCNYDGAARKVIAIPQDMFAIVDVITEQQIDVIAKSRSVERDVNQERGPKDEETNKLLFLREFPWYANESCDQVKNMLPVVDCPDSVCIKAVITAPPAKRDVCVQGGALVRDCWSRVIGRDGPFALDPKGRRNIVKLSEDGDGDRIVGLIYTCQGFLCNVSPPAVHSTQLLVLPLLLVLLGVVAF</sequence>